<name>A0A2Z6TSV1_9LACO</name>
<dbReference type="Proteomes" id="UP000257317">
    <property type="component" value="Unassembled WGS sequence"/>
</dbReference>
<organism evidence="5 6">
    <name type="scientific">Lactobacillus rodentium</name>
    <dbReference type="NCBI Taxonomy" id="947835"/>
    <lineage>
        <taxon>Bacteria</taxon>
        <taxon>Bacillati</taxon>
        <taxon>Bacillota</taxon>
        <taxon>Bacilli</taxon>
        <taxon>Lactobacillales</taxon>
        <taxon>Lactobacillaceae</taxon>
        <taxon>Lactobacillus</taxon>
    </lineage>
</organism>
<evidence type="ECO:0000256" key="3">
    <source>
        <dbReference type="ARBA" id="ARBA00022679"/>
    </source>
</evidence>
<dbReference type="AlphaFoldDB" id="A0A2Z6TSV1"/>
<keyword evidence="4" id="KW-0812">Transmembrane</keyword>
<evidence type="ECO:0000256" key="4">
    <source>
        <dbReference type="SAM" id="Phobius"/>
    </source>
</evidence>
<keyword evidence="6" id="KW-1185">Reference proteome</keyword>
<evidence type="ECO:0000313" key="6">
    <source>
        <dbReference type="Proteomes" id="UP000257317"/>
    </source>
</evidence>
<accession>A0A2Z6TSV1</accession>
<keyword evidence="4" id="KW-0472">Membrane</keyword>
<feature type="transmembrane region" description="Helical" evidence="4">
    <location>
        <begin position="316"/>
        <end position="344"/>
    </location>
</feature>
<evidence type="ECO:0000256" key="1">
    <source>
        <dbReference type="ARBA" id="ARBA00006739"/>
    </source>
</evidence>
<comment type="similarity">
    <text evidence="1">Belongs to the glycosyltransferase 2 family.</text>
</comment>
<gene>
    <name evidence="5" type="ORF">LrDSM24759_07030</name>
</gene>
<keyword evidence="4" id="KW-1133">Transmembrane helix</keyword>
<dbReference type="InterPro" id="IPR029044">
    <property type="entry name" value="Nucleotide-diphossugar_trans"/>
</dbReference>
<dbReference type="PANTHER" id="PTHR43630">
    <property type="entry name" value="POLY-BETA-1,6-N-ACETYL-D-GLUCOSAMINE SYNTHASE"/>
    <property type="match status" value="1"/>
</dbReference>
<dbReference type="EMBL" id="BFBY01000004">
    <property type="protein sequence ID" value="GBG04789.1"/>
    <property type="molecule type" value="Genomic_DNA"/>
</dbReference>
<sequence>MIAEFFKTTFTILWVIGLVVFLFYFLKTVIFRLISYPLDRQKFAGNSINQRNSSDFIYYIIIPCYNEEAIIKRTLTHALAFAKVEVVVVDDASRDNSLAEINQIHNPHLHVLKRQEPEAHTGKGDVLNFGLNFIIKDSQIKGFDKNKVIVGVIDADAQLASNAITCLNNYFTNPEAVITQMRVKMYPNFKSLLQVFQDVEFFSVNNMAQIMRMYTKTVGLSGNGQFFRLGAILNKIGDHPWGDALLDDYEMTIRLMLVGITVDYMAESYVYQEALISVKKFIIQRSRWVQGDLDCLKYLPNLIKDKSLTKTQKLGIYYFLAQPWLAIIADISLIILSLFTGVVVGQNVGEVSGVELTLILFLALTISCLCGILELVIYQRDLHHFKEKSPRFGKMIVIIGIVSYIYVILFFSLLIAFKRWFTHKNSWVKTEHGKGS</sequence>
<feature type="transmembrane region" description="Helical" evidence="4">
    <location>
        <begin position="12"/>
        <end position="34"/>
    </location>
</feature>
<protein>
    <submittedName>
        <fullName evidence="5">Glycosyl transferase family 2</fullName>
    </submittedName>
</protein>
<evidence type="ECO:0000313" key="5">
    <source>
        <dbReference type="EMBL" id="GBG04789.1"/>
    </source>
</evidence>
<dbReference type="GO" id="GO:0016757">
    <property type="term" value="F:glycosyltransferase activity"/>
    <property type="evidence" value="ECO:0007669"/>
    <property type="project" value="UniProtKB-KW"/>
</dbReference>
<dbReference type="OrthoDB" id="9766299at2"/>
<dbReference type="RefSeq" id="WP_117118134.1">
    <property type="nucleotide sequence ID" value="NZ_BFBY01000004.1"/>
</dbReference>
<dbReference type="Pfam" id="PF13641">
    <property type="entry name" value="Glyco_tranf_2_3"/>
    <property type="match status" value="1"/>
</dbReference>
<keyword evidence="2" id="KW-0328">Glycosyltransferase</keyword>
<dbReference type="Gene3D" id="3.90.550.10">
    <property type="entry name" value="Spore Coat Polysaccharide Biosynthesis Protein SpsA, Chain A"/>
    <property type="match status" value="1"/>
</dbReference>
<feature type="transmembrane region" description="Helical" evidence="4">
    <location>
        <begin position="396"/>
        <end position="417"/>
    </location>
</feature>
<keyword evidence="3 5" id="KW-0808">Transferase</keyword>
<proteinExistence type="inferred from homology"/>
<feature type="transmembrane region" description="Helical" evidence="4">
    <location>
        <begin position="356"/>
        <end position="376"/>
    </location>
</feature>
<comment type="caution">
    <text evidence="5">The sequence shown here is derived from an EMBL/GenBank/DDBJ whole genome shotgun (WGS) entry which is preliminary data.</text>
</comment>
<dbReference type="SUPFAM" id="SSF53448">
    <property type="entry name" value="Nucleotide-diphospho-sugar transferases"/>
    <property type="match status" value="1"/>
</dbReference>
<evidence type="ECO:0000256" key="2">
    <source>
        <dbReference type="ARBA" id="ARBA00022676"/>
    </source>
</evidence>
<reference evidence="6" key="1">
    <citation type="submission" date="2018-03" db="EMBL/GenBank/DDBJ databases">
        <title>New taxa in the Lactobacillus gasseri group.</title>
        <authorList>
            <person name="Tanizawa Y."/>
            <person name="Tohno M."/>
            <person name="Endo A."/>
            <person name="Arita M."/>
        </authorList>
    </citation>
    <scope>NUCLEOTIDE SEQUENCE [LARGE SCALE GENOMIC DNA]</scope>
    <source>
        <strain evidence="6">DSM 24759</strain>
    </source>
</reference>
<dbReference type="PANTHER" id="PTHR43630:SF1">
    <property type="entry name" value="POLY-BETA-1,6-N-ACETYL-D-GLUCOSAMINE SYNTHASE"/>
    <property type="match status" value="1"/>
</dbReference>